<dbReference type="EMBL" id="JAVDBT010000009">
    <property type="protein sequence ID" value="MDQ2066823.1"/>
    <property type="molecule type" value="Genomic_DNA"/>
</dbReference>
<dbReference type="RefSeq" id="WP_306680536.1">
    <property type="nucleotide sequence ID" value="NZ_JAVDBT010000009.1"/>
</dbReference>
<dbReference type="InterPro" id="IPR023198">
    <property type="entry name" value="PGP-like_dom2"/>
</dbReference>
<name>A0ABU0VZ60_9RHOB</name>
<dbReference type="SUPFAM" id="SSF56784">
    <property type="entry name" value="HAD-like"/>
    <property type="match status" value="1"/>
</dbReference>
<dbReference type="Gene3D" id="3.40.50.1000">
    <property type="entry name" value="HAD superfamily/HAD-like"/>
    <property type="match status" value="1"/>
</dbReference>
<dbReference type="Proteomes" id="UP001239680">
    <property type="component" value="Unassembled WGS sequence"/>
</dbReference>
<dbReference type="SFLD" id="SFLDS00003">
    <property type="entry name" value="Haloacid_Dehalogenase"/>
    <property type="match status" value="1"/>
</dbReference>
<dbReference type="InterPro" id="IPR036412">
    <property type="entry name" value="HAD-like_sf"/>
</dbReference>
<comment type="caution">
    <text evidence="1">The sequence shown here is derived from an EMBL/GenBank/DDBJ whole genome shotgun (WGS) entry which is preliminary data.</text>
</comment>
<dbReference type="InterPro" id="IPR006439">
    <property type="entry name" value="HAD-SF_hydro_IA"/>
</dbReference>
<gene>
    <name evidence="1" type="ORF">Q9295_10580</name>
</gene>
<dbReference type="PANTHER" id="PTHR43481:SF4">
    <property type="entry name" value="GLYCEROL-1-PHOSPHATE PHOSPHOHYDROLASE 1-RELATED"/>
    <property type="match status" value="1"/>
</dbReference>
<keyword evidence="2" id="KW-1185">Reference proteome</keyword>
<dbReference type="SFLD" id="SFLDG01129">
    <property type="entry name" value="C1.5:_HAD__Beta-PGM__Phosphata"/>
    <property type="match status" value="1"/>
</dbReference>
<accession>A0ABU0VZ60</accession>
<evidence type="ECO:0000313" key="1">
    <source>
        <dbReference type="EMBL" id="MDQ2066823.1"/>
    </source>
</evidence>
<dbReference type="InterPro" id="IPR023214">
    <property type="entry name" value="HAD_sf"/>
</dbReference>
<proteinExistence type="predicted"/>
<dbReference type="InterPro" id="IPR051806">
    <property type="entry name" value="HAD-like_SPP"/>
</dbReference>
<dbReference type="CDD" id="cd07505">
    <property type="entry name" value="HAD_BPGM-like"/>
    <property type="match status" value="1"/>
</dbReference>
<dbReference type="NCBIfam" id="TIGR01509">
    <property type="entry name" value="HAD-SF-IA-v3"/>
    <property type="match status" value="1"/>
</dbReference>
<dbReference type="Gene3D" id="1.10.150.240">
    <property type="entry name" value="Putative phosphatase, domain 2"/>
    <property type="match status" value="1"/>
</dbReference>
<organism evidence="1 2">
    <name type="scientific">Pseudogemmobacter lacusdianii</name>
    <dbReference type="NCBI Taxonomy" id="3069608"/>
    <lineage>
        <taxon>Bacteria</taxon>
        <taxon>Pseudomonadati</taxon>
        <taxon>Pseudomonadota</taxon>
        <taxon>Alphaproteobacteria</taxon>
        <taxon>Rhodobacterales</taxon>
        <taxon>Paracoccaceae</taxon>
        <taxon>Pseudogemmobacter</taxon>
    </lineage>
</organism>
<dbReference type="Pfam" id="PF00702">
    <property type="entry name" value="Hydrolase"/>
    <property type="match status" value="1"/>
</dbReference>
<evidence type="ECO:0000313" key="2">
    <source>
        <dbReference type="Proteomes" id="UP001239680"/>
    </source>
</evidence>
<reference evidence="1 2" key="1">
    <citation type="submission" date="2023-08" db="EMBL/GenBank/DDBJ databases">
        <title>Characterization of two Paracoccaceae strains isolated from Phycosphere and proposal of Xinfangfangia lacusdiani sp. nov.</title>
        <authorList>
            <person name="Deng Y."/>
            <person name="Zhang Y.Q."/>
        </authorList>
    </citation>
    <scope>NUCLEOTIDE SEQUENCE [LARGE SCALE GENOMIC DNA]</scope>
    <source>
        <strain evidence="1 2">CPCC 101601</strain>
    </source>
</reference>
<sequence length="208" mass="21903">MYDALFFDLDGTLVDTEALAIASGLEAFRAHGHPVEERFLHDLIGKDAPTSEAIIRAKMPGADLEAVQRDWQAGFVAAVEAGLTLKPGAAELLSARVAPMVLVTSSGREGAHRKLKIAGIAEHFAHVVSLDDVTAAKPDPAPYLLAAKLLGVDPKRCLAFEDSETGAESAHRAGCTVVQVPDILPSEGQWADHLAPDLIAGARMAGLL</sequence>
<dbReference type="PRINTS" id="PR00413">
    <property type="entry name" value="HADHALOGNASE"/>
</dbReference>
<dbReference type="PANTHER" id="PTHR43481">
    <property type="entry name" value="FRUCTOSE-1-PHOSPHATE PHOSPHATASE"/>
    <property type="match status" value="1"/>
</dbReference>
<protein>
    <submittedName>
        <fullName evidence="1">HAD family phosphatase</fullName>
    </submittedName>
</protein>